<dbReference type="PANTHER" id="PTHR23419">
    <property type="entry name" value="DIVALENT CATION TOLERANCE CUTA-RELATED"/>
    <property type="match status" value="1"/>
</dbReference>
<gene>
    <name evidence="3" type="primary">LOC116297729</name>
</gene>
<proteinExistence type="inferred from homology"/>
<dbReference type="FunCoup" id="A0A6P8I2X6">
    <property type="interactions" value="238"/>
</dbReference>
<dbReference type="InParanoid" id="A0A6P8I2X6"/>
<dbReference type="AlphaFoldDB" id="A0A6P8I2X6"/>
<dbReference type="PANTHER" id="PTHR23419:SF8">
    <property type="entry name" value="FI09726P"/>
    <property type="match status" value="1"/>
</dbReference>
<dbReference type="OrthoDB" id="2017693at2759"/>
<name>A0A6P8I2X6_ACTTE</name>
<accession>A0A6P8I2X6</accession>
<dbReference type="SUPFAM" id="SSF54913">
    <property type="entry name" value="GlnB-like"/>
    <property type="match status" value="1"/>
</dbReference>
<organism evidence="2 3">
    <name type="scientific">Actinia tenebrosa</name>
    <name type="common">Australian red waratah sea anemone</name>
    <dbReference type="NCBI Taxonomy" id="6105"/>
    <lineage>
        <taxon>Eukaryota</taxon>
        <taxon>Metazoa</taxon>
        <taxon>Cnidaria</taxon>
        <taxon>Anthozoa</taxon>
        <taxon>Hexacorallia</taxon>
        <taxon>Actiniaria</taxon>
        <taxon>Actiniidae</taxon>
        <taxon>Actinia</taxon>
    </lineage>
</organism>
<dbReference type="InterPro" id="IPR015867">
    <property type="entry name" value="N-reg_PII/ATP_PRibTrfase_C"/>
</dbReference>
<dbReference type="GO" id="GO:0010038">
    <property type="term" value="P:response to metal ion"/>
    <property type="evidence" value="ECO:0007669"/>
    <property type="project" value="InterPro"/>
</dbReference>
<protein>
    <submittedName>
        <fullName evidence="3">Protein CutA homolog</fullName>
    </submittedName>
</protein>
<comment type="similarity">
    <text evidence="1">Belongs to the CutA family.</text>
</comment>
<keyword evidence="2" id="KW-1185">Reference proteome</keyword>
<sequence length="139" mass="15586">MSFLSRGLSVCKTLVRFSSKNIIMAQAFESGVFSAAFITCPNLETAKALARGMVEQNLAACVNVIPNITSIYTWENKLEEDSEVLLMVKTRSTRVPDISDYIKKNHPYDVPEVISLKIDQGMPSYLDFLDKKTVEKTTE</sequence>
<dbReference type="InterPro" id="IPR011322">
    <property type="entry name" value="N-reg_PII-like_a/b"/>
</dbReference>
<dbReference type="Gene3D" id="3.30.70.120">
    <property type="match status" value="1"/>
</dbReference>
<dbReference type="GeneID" id="116297729"/>
<dbReference type="InterPro" id="IPR004323">
    <property type="entry name" value="Ion_tolerance_CutA"/>
</dbReference>
<evidence type="ECO:0000256" key="1">
    <source>
        <dbReference type="ARBA" id="ARBA00010169"/>
    </source>
</evidence>
<evidence type="ECO:0000313" key="3">
    <source>
        <dbReference type="RefSeq" id="XP_031561871.1"/>
    </source>
</evidence>
<dbReference type="KEGG" id="aten:116297729"/>
<dbReference type="Pfam" id="PF03091">
    <property type="entry name" value="CutA1"/>
    <property type="match status" value="1"/>
</dbReference>
<dbReference type="Proteomes" id="UP000515163">
    <property type="component" value="Unplaced"/>
</dbReference>
<dbReference type="GO" id="GO:0005507">
    <property type="term" value="F:copper ion binding"/>
    <property type="evidence" value="ECO:0007669"/>
    <property type="project" value="TreeGrafter"/>
</dbReference>
<reference evidence="3" key="1">
    <citation type="submission" date="2025-08" db="UniProtKB">
        <authorList>
            <consortium name="RefSeq"/>
        </authorList>
    </citation>
    <scope>IDENTIFICATION</scope>
    <source>
        <tissue evidence="3">Tentacle</tissue>
    </source>
</reference>
<evidence type="ECO:0000313" key="2">
    <source>
        <dbReference type="Proteomes" id="UP000515163"/>
    </source>
</evidence>
<dbReference type="RefSeq" id="XP_031561871.1">
    <property type="nucleotide sequence ID" value="XM_031706011.1"/>
</dbReference>